<dbReference type="GO" id="GO:0006099">
    <property type="term" value="P:tricarboxylic acid cycle"/>
    <property type="evidence" value="ECO:0007669"/>
    <property type="project" value="TreeGrafter"/>
</dbReference>
<dbReference type="EC" id="6.2.1.5" evidence="3"/>
<dbReference type="GO" id="GO:0004775">
    <property type="term" value="F:succinate-CoA ligase (ADP-forming) activity"/>
    <property type="evidence" value="ECO:0007669"/>
    <property type="project" value="UniProtKB-EC"/>
</dbReference>
<dbReference type="AlphaFoldDB" id="A0A3B0TM03"/>
<name>A0A3B0TM03_9ZZZZ</name>
<dbReference type="Gene3D" id="3.40.50.261">
    <property type="entry name" value="Succinyl-CoA synthetase domains"/>
    <property type="match status" value="1"/>
</dbReference>
<proteinExistence type="predicted"/>
<dbReference type="InterPro" id="IPR016102">
    <property type="entry name" value="Succinyl-CoA_synth-like"/>
</dbReference>
<dbReference type="SUPFAM" id="SSF52210">
    <property type="entry name" value="Succinyl-CoA synthetase domains"/>
    <property type="match status" value="1"/>
</dbReference>
<feature type="domain" description="ATP-citrate synthase/succinyl-CoA ligase C-terminal" evidence="2">
    <location>
        <begin position="46"/>
        <end position="161"/>
    </location>
</feature>
<evidence type="ECO:0000313" key="3">
    <source>
        <dbReference type="EMBL" id="VAW14397.1"/>
    </source>
</evidence>
<dbReference type="PROSITE" id="PS01217">
    <property type="entry name" value="SUCCINYL_COA_LIG_3"/>
    <property type="match status" value="1"/>
</dbReference>
<feature type="non-terminal residue" evidence="3">
    <location>
        <position position="1"/>
    </location>
</feature>
<evidence type="ECO:0000256" key="1">
    <source>
        <dbReference type="ARBA" id="ARBA00022741"/>
    </source>
</evidence>
<dbReference type="FunFam" id="3.40.50.261:FF:000001">
    <property type="entry name" value="Succinate--CoA ligase [ADP-forming] subunit beta"/>
    <property type="match status" value="1"/>
</dbReference>
<dbReference type="EMBL" id="UOEN01000216">
    <property type="protein sequence ID" value="VAW14397.1"/>
    <property type="molecule type" value="Genomic_DNA"/>
</dbReference>
<keyword evidence="1" id="KW-0547">Nucleotide-binding</keyword>
<dbReference type="InterPro" id="IPR017866">
    <property type="entry name" value="Succ-CoA_synthase_bsu_CS"/>
</dbReference>
<keyword evidence="3" id="KW-0436">Ligase</keyword>
<organism evidence="3">
    <name type="scientific">hydrothermal vent metagenome</name>
    <dbReference type="NCBI Taxonomy" id="652676"/>
    <lineage>
        <taxon>unclassified sequences</taxon>
        <taxon>metagenomes</taxon>
        <taxon>ecological metagenomes</taxon>
    </lineage>
</organism>
<evidence type="ECO:0000259" key="2">
    <source>
        <dbReference type="Pfam" id="PF00549"/>
    </source>
</evidence>
<dbReference type="InterPro" id="IPR005811">
    <property type="entry name" value="SUCC_ACL_C"/>
</dbReference>
<gene>
    <name evidence="3" type="ORF">MNBD_BACTEROID05-178</name>
</gene>
<dbReference type="Pfam" id="PF00549">
    <property type="entry name" value="Ligase_CoA"/>
    <property type="match status" value="1"/>
</dbReference>
<dbReference type="GO" id="GO:0006104">
    <property type="term" value="P:succinyl-CoA metabolic process"/>
    <property type="evidence" value="ECO:0007669"/>
    <property type="project" value="TreeGrafter"/>
</dbReference>
<dbReference type="GO" id="GO:0000166">
    <property type="term" value="F:nucleotide binding"/>
    <property type="evidence" value="ECO:0007669"/>
    <property type="project" value="UniProtKB-KW"/>
</dbReference>
<protein>
    <submittedName>
        <fullName evidence="3">Succinyl-CoA ligase [ADP-forming] beta chain</fullName>
        <ecNumber evidence="3">6.2.1.5</ecNumber>
    </submittedName>
</protein>
<dbReference type="GO" id="GO:0005829">
    <property type="term" value="C:cytosol"/>
    <property type="evidence" value="ECO:0007669"/>
    <property type="project" value="TreeGrafter"/>
</dbReference>
<reference evidence="3" key="1">
    <citation type="submission" date="2018-06" db="EMBL/GenBank/DDBJ databases">
        <authorList>
            <person name="Zhirakovskaya E."/>
        </authorList>
    </citation>
    <scope>NUCLEOTIDE SEQUENCE</scope>
</reference>
<sequence>NFDENALMRHPELEELRDMKYEDPDELEAKENNLSFVKLDGNVGCIVNGAGLAMGTMDVVKLCGGSPANFLDVGGSSNPQKVLTALKIILRNDKVKVILINIFGGITRCDDIANGIIEARKQMDLGVPLVVRLTGTNEEEAKEILSQNGLETYSTMREAVNKVVELSK</sequence>
<dbReference type="PANTHER" id="PTHR11815:SF10">
    <property type="entry name" value="SUCCINATE--COA LIGASE [GDP-FORMING] SUBUNIT BETA, MITOCHONDRIAL"/>
    <property type="match status" value="1"/>
</dbReference>
<accession>A0A3B0TM03</accession>
<dbReference type="GO" id="GO:0042709">
    <property type="term" value="C:succinate-CoA ligase complex"/>
    <property type="evidence" value="ECO:0007669"/>
    <property type="project" value="TreeGrafter"/>
</dbReference>
<dbReference type="PANTHER" id="PTHR11815">
    <property type="entry name" value="SUCCINYL-COA SYNTHETASE BETA CHAIN"/>
    <property type="match status" value="1"/>
</dbReference>